<dbReference type="GO" id="GO:0005737">
    <property type="term" value="C:cytoplasm"/>
    <property type="evidence" value="ECO:0007669"/>
    <property type="project" value="UniProtKB-SubCell"/>
</dbReference>
<dbReference type="InterPro" id="IPR019376">
    <property type="entry name" value="Myeloid_leukemia_factor"/>
</dbReference>
<evidence type="ECO:0000256" key="2">
    <source>
        <dbReference type="ARBA" id="ARBA00008332"/>
    </source>
</evidence>
<dbReference type="InParanoid" id="A0A2G5E2P3"/>
<organism evidence="6 7">
    <name type="scientific">Aquilegia coerulea</name>
    <name type="common">Rocky mountain columbine</name>
    <dbReference type="NCBI Taxonomy" id="218851"/>
    <lineage>
        <taxon>Eukaryota</taxon>
        <taxon>Viridiplantae</taxon>
        <taxon>Streptophyta</taxon>
        <taxon>Embryophyta</taxon>
        <taxon>Tracheophyta</taxon>
        <taxon>Spermatophyta</taxon>
        <taxon>Magnoliopsida</taxon>
        <taxon>Ranunculales</taxon>
        <taxon>Ranunculaceae</taxon>
        <taxon>Thalictroideae</taxon>
        <taxon>Aquilegia</taxon>
    </lineage>
</organism>
<dbReference type="Proteomes" id="UP000230069">
    <property type="component" value="Unassembled WGS sequence"/>
</dbReference>
<evidence type="ECO:0000313" key="7">
    <source>
        <dbReference type="Proteomes" id="UP000230069"/>
    </source>
</evidence>
<dbReference type="EMBL" id="KZ305030">
    <property type="protein sequence ID" value="PIA50015.1"/>
    <property type="molecule type" value="Genomic_DNA"/>
</dbReference>
<name>A0A2G5E2P3_AQUCA</name>
<keyword evidence="3" id="KW-0963">Cytoplasm</keyword>
<evidence type="ECO:0000313" key="6">
    <source>
        <dbReference type="EMBL" id="PIA50015.1"/>
    </source>
</evidence>
<gene>
    <name evidence="6" type="ORF">AQUCO_01300623v1</name>
</gene>
<dbReference type="OrthoDB" id="8707547at2759"/>
<keyword evidence="7" id="KW-1185">Reference proteome</keyword>
<evidence type="ECO:0000256" key="5">
    <source>
        <dbReference type="SAM" id="MobiDB-lite"/>
    </source>
</evidence>
<feature type="compositionally biased region" description="Acidic residues" evidence="5">
    <location>
        <begin position="107"/>
        <end position="119"/>
    </location>
</feature>
<dbReference type="FunCoup" id="A0A2G5E2P3">
    <property type="interactions" value="1374"/>
</dbReference>
<dbReference type="AlphaFoldDB" id="A0A2G5E2P3"/>
<comment type="subcellular location">
    <subcellularLocation>
        <location evidence="1">Cytoplasm</location>
    </subcellularLocation>
</comment>
<reference evidence="6 7" key="1">
    <citation type="submission" date="2017-09" db="EMBL/GenBank/DDBJ databases">
        <title>WGS assembly of Aquilegia coerulea Goldsmith.</title>
        <authorList>
            <person name="Hodges S."/>
            <person name="Kramer E."/>
            <person name="Nordborg M."/>
            <person name="Tomkins J."/>
            <person name="Borevitz J."/>
            <person name="Derieg N."/>
            <person name="Yan J."/>
            <person name="Mihaltcheva S."/>
            <person name="Hayes R.D."/>
            <person name="Rokhsar D."/>
        </authorList>
    </citation>
    <scope>NUCLEOTIDE SEQUENCE [LARGE SCALE GENOMIC DNA]</scope>
    <source>
        <strain evidence="7">cv. Goldsmith</strain>
    </source>
</reference>
<feature type="region of interest" description="Disordered" evidence="5">
    <location>
        <begin position="107"/>
        <end position="150"/>
    </location>
</feature>
<evidence type="ECO:0000256" key="1">
    <source>
        <dbReference type="ARBA" id="ARBA00004496"/>
    </source>
</evidence>
<protein>
    <recommendedName>
        <fullName evidence="8">Myeloid leukemia factor</fullName>
    </recommendedName>
</protein>
<evidence type="ECO:0000256" key="4">
    <source>
        <dbReference type="ARBA" id="ARBA00022553"/>
    </source>
</evidence>
<proteinExistence type="inferred from homology"/>
<evidence type="ECO:0008006" key="8">
    <source>
        <dbReference type="Google" id="ProtNLM"/>
    </source>
</evidence>
<sequence length="328" mass="36153">MDRGRGGRRDDFLGGFGDPFGGFGDQTHRSLASSFFGGRDPFDDPFFTRPFGGMFGSSMFGPSMIGQGPSFFGGGGLPFHTEFIDNQQQSLQGNNQSQGPIIEEILSGDEGEEQGEEGGEEKKHNPRKHARSSRDVPYVEEPDDGTQERKIRHMQHRNDSNRMHGMQPQTQSFSFQSSSVTYGGTNGAYYNSSTTRKIGNNGVMIEEKKEADTTTGKAEHRISKGIRDKGHTVTRKLNPDGKVDTMQTLHNLNENELPGFEESWQGNAKKHLPGWNERNDVYGNIAGPSSSSQQMQASRQGWALPSTEQPSVPNRKPPHRAYPSAGQG</sequence>
<comment type="similarity">
    <text evidence="2">Belongs to the MLF family.</text>
</comment>
<accession>A0A2G5E2P3</accession>
<feature type="compositionally biased region" description="Low complexity" evidence="5">
    <location>
        <begin position="289"/>
        <end position="300"/>
    </location>
</feature>
<evidence type="ECO:0000256" key="3">
    <source>
        <dbReference type="ARBA" id="ARBA00022490"/>
    </source>
</evidence>
<dbReference type="PANTHER" id="PTHR13105">
    <property type="entry name" value="MYELOID LEUKEMIA FACTOR"/>
    <property type="match status" value="1"/>
</dbReference>
<dbReference type="Pfam" id="PF10248">
    <property type="entry name" value="Mlf1IP"/>
    <property type="match status" value="1"/>
</dbReference>
<dbReference type="STRING" id="218851.A0A2G5E2P3"/>
<feature type="region of interest" description="Disordered" evidence="5">
    <location>
        <begin position="267"/>
        <end position="328"/>
    </location>
</feature>
<keyword evidence="4" id="KW-0597">Phosphoprotein</keyword>